<evidence type="ECO:0000313" key="3">
    <source>
        <dbReference type="Proteomes" id="UP000294927"/>
    </source>
</evidence>
<evidence type="ECO:0000313" key="2">
    <source>
        <dbReference type="EMBL" id="TDV39816.1"/>
    </source>
</evidence>
<keyword evidence="3" id="KW-1185">Reference proteome</keyword>
<protein>
    <submittedName>
        <fullName evidence="2">Putative DsbA family dithiol-disulfide isomerase</fullName>
    </submittedName>
</protein>
<dbReference type="InterPro" id="IPR001853">
    <property type="entry name" value="DSBA-like_thioredoxin_dom"/>
</dbReference>
<dbReference type="EMBL" id="SOCP01000025">
    <property type="protein sequence ID" value="TDV39816.1"/>
    <property type="molecule type" value="Genomic_DNA"/>
</dbReference>
<dbReference type="InterPro" id="IPR036249">
    <property type="entry name" value="Thioredoxin-like_sf"/>
</dbReference>
<dbReference type="Pfam" id="PF01323">
    <property type="entry name" value="DSBA"/>
    <property type="match status" value="1"/>
</dbReference>
<dbReference type="RefSeq" id="WP_133908709.1">
    <property type="nucleotide sequence ID" value="NZ_SOCP01000025.1"/>
</dbReference>
<evidence type="ECO:0000259" key="1">
    <source>
        <dbReference type="Pfam" id="PF01323"/>
    </source>
</evidence>
<feature type="domain" description="DSBA-like thioredoxin" evidence="1">
    <location>
        <begin position="3"/>
        <end position="197"/>
    </location>
</feature>
<dbReference type="OrthoDB" id="9799122at2"/>
<keyword evidence="2" id="KW-0413">Isomerase</keyword>
<comment type="caution">
    <text evidence="2">The sequence shown here is derived from an EMBL/GenBank/DDBJ whole genome shotgun (WGS) entry which is preliminary data.</text>
</comment>
<dbReference type="AlphaFoldDB" id="A0A4R7UXL2"/>
<organism evidence="2 3">
    <name type="scientific">Actinophytocola oryzae</name>
    <dbReference type="NCBI Taxonomy" id="502181"/>
    <lineage>
        <taxon>Bacteria</taxon>
        <taxon>Bacillati</taxon>
        <taxon>Actinomycetota</taxon>
        <taxon>Actinomycetes</taxon>
        <taxon>Pseudonocardiales</taxon>
        <taxon>Pseudonocardiaceae</taxon>
    </lineage>
</organism>
<dbReference type="Gene3D" id="3.40.30.10">
    <property type="entry name" value="Glutaredoxin"/>
    <property type="match status" value="1"/>
</dbReference>
<dbReference type="PANTHER" id="PTHR13887:SF41">
    <property type="entry name" value="THIOREDOXIN SUPERFAMILY PROTEIN"/>
    <property type="match status" value="1"/>
</dbReference>
<dbReference type="Proteomes" id="UP000294927">
    <property type="component" value="Unassembled WGS sequence"/>
</dbReference>
<name>A0A4R7UXL2_9PSEU</name>
<reference evidence="2 3" key="1">
    <citation type="submission" date="2019-03" db="EMBL/GenBank/DDBJ databases">
        <title>Genomic Encyclopedia of Archaeal and Bacterial Type Strains, Phase II (KMG-II): from individual species to whole genera.</title>
        <authorList>
            <person name="Goeker M."/>
        </authorList>
    </citation>
    <scope>NUCLEOTIDE SEQUENCE [LARGE SCALE GENOMIC DNA]</scope>
    <source>
        <strain evidence="2 3">DSM 45499</strain>
    </source>
</reference>
<sequence>MKIEVWSDIVCPWCYIGKRRLESALAGFDHDVEVEWKSFQLDPEYPRGKAVPVYDALAEKFGGQIREMTQRVIELAEVEGLHYDYDHAVMVNTFDAHRLAHHAKSQGLGPEMHERLMRAQLVEGETLNDVDTLVRLAEEIGVEGAGPVVTSDKYTAEVEADIQEARLLGANGVPFFVLDRKYGVSGAQPVEVFEQALRTAHENA</sequence>
<gene>
    <name evidence="2" type="ORF">CLV71_125128</name>
</gene>
<dbReference type="CDD" id="cd03024">
    <property type="entry name" value="DsbA_FrnE"/>
    <property type="match status" value="1"/>
</dbReference>
<accession>A0A4R7UXL2</accession>
<dbReference type="GO" id="GO:0016491">
    <property type="term" value="F:oxidoreductase activity"/>
    <property type="evidence" value="ECO:0007669"/>
    <property type="project" value="InterPro"/>
</dbReference>
<dbReference type="SUPFAM" id="SSF52833">
    <property type="entry name" value="Thioredoxin-like"/>
    <property type="match status" value="1"/>
</dbReference>
<proteinExistence type="predicted"/>
<dbReference type="PANTHER" id="PTHR13887">
    <property type="entry name" value="GLUTATHIONE S-TRANSFERASE KAPPA"/>
    <property type="match status" value="1"/>
</dbReference>
<dbReference type="GO" id="GO:0016853">
    <property type="term" value="F:isomerase activity"/>
    <property type="evidence" value="ECO:0007669"/>
    <property type="project" value="UniProtKB-KW"/>
</dbReference>